<keyword evidence="4" id="KW-1185">Reference proteome</keyword>
<dbReference type="GO" id="GO:0005829">
    <property type="term" value="C:cytosol"/>
    <property type="evidence" value="ECO:0007669"/>
    <property type="project" value="TreeGrafter"/>
</dbReference>
<gene>
    <name evidence="3" type="ORF">Amac_045590</name>
</gene>
<evidence type="ECO:0000256" key="1">
    <source>
        <dbReference type="ARBA" id="ARBA00007122"/>
    </source>
</evidence>
<dbReference type="Pfam" id="PF00670">
    <property type="entry name" value="AdoHcyase_NAD"/>
    <property type="match status" value="1"/>
</dbReference>
<dbReference type="InterPro" id="IPR015878">
    <property type="entry name" value="Ado_hCys_hydrolase_NAD-bd"/>
</dbReference>
<dbReference type="PANTHER" id="PTHR23420">
    <property type="entry name" value="ADENOSYLHOMOCYSTEINASE"/>
    <property type="match status" value="1"/>
</dbReference>
<evidence type="ECO:0000313" key="3">
    <source>
        <dbReference type="EMBL" id="GES10962.1"/>
    </source>
</evidence>
<dbReference type="InterPro" id="IPR000043">
    <property type="entry name" value="Adenosylhomocysteinase-like"/>
</dbReference>
<accession>A0A5M3WS30</accession>
<organism evidence="3 4">
    <name type="scientific">Acrocarpospora macrocephala</name>
    <dbReference type="NCBI Taxonomy" id="150177"/>
    <lineage>
        <taxon>Bacteria</taxon>
        <taxon>Bacillati</taxon>
        <taxon>Actinomycetota</taxon>
        <taxon>Actinomycetes</taxon>
        <taxon>Streptosporangiales</taxon>
        <taxon>Streptosporangiaceae</taxon>
        <taxon>Acrocarpospora</taxon>
    </lineage>
</organism>
<evidence type="ECO:0000313" key="4">
    <source>
        <dbReference type="Proteomes" id="UP000331127"/>
    </source>
</evidence>
<protein>
    <submittedName>
        <fullName evidence="3">Adenosylhomocysteinase</fullName>
    </submittedName>
</protein>
<dbReference type="EMBL" id="BLAE01000025">
    <property type="protein sequence ID" value="GES10962.1"/>
    <property type="molecule type" value="Genomic_DNA"/>
</dbReference>
<dbReference type="GO" id="GO:0004013">
    <property type="term" value="F:adenosylhomocysteinase activity"/>
    <property type="evidence" value="ECO:0007669"/>
    <property type="project" value="TreeGrafter"/>
</dbReference>
<dbReference type="Gene3D" id="3.40.50.720">
    <property type="entry name" value="NAD(P)-binding Rossmann-like Domain"/>
    <property type="match status" value="1"/>
</dbReference>
<dbReference type="GO" id="GO:0033353">
    <property type="term" value="P:S-adenosylmethionine cycle"/>
    <property type="evidence" value="ECO:0007669"/>
    <property type="project" value="TreeGrafter"/>
</dbReference>
<feature type="domain" description="S-adenosyl-L-homocysteine hydrolase NAD binding" evidence="2">
    <location>
        <begin position="162"/>
        <end position="324"/>
    </location>
</feature>
<comment type="similarity">
    <text evidence="1">Belongs to the adenosylhomocysteinase family.</text>
</comment>
<dbReference type="RefSeq" id="WP_155356351.1">
    <property type="nucleotide sequence ID" value="NZ_BAAAHL010000056.1"/>
</dbReference>
<dbReference type="InterPro" id="IPR036291">
    <property type="entry name" value="NAD(P)-bd_dom_sf"/>
</dbReference>
<sequence>MEDFERSRVEAFFRRVTTHTEPARKPSSLLITHLLPERPIFVAAVSRLSAVAAVLPKPKSIDAGAMKEVTRMLRCDALDRRQLADPEQAVAYLESRAAGQALVLLDIGGYFAPALEEICANFSGRLLGVVEDTENGLQRYLEHDKLPCPVFTVARSPLKDPEDYLVGQSVVFSTEALIRSRGGILHGRHACVIGFGKVGASIARMLHAKHVQVTVYDTDPVRMAQALSQGFRTATSRAQALAGAGVVICATGNLALRADDFARVSNGAYIASVTSSDDELELDALDGLYDRATVTASVTRHATTGHYFYVLNDGNAVNFLHGASVGSFIYLVQAEILAALALLADRDHDPGLHDIPADIRKFIAATWLHYFNGST</sequence>
<name>A0A5M3WS30_9ACTN</name>
<dbReference type="SMART" id="SM00997">
    <property type="entry name" value="AdoHcyase_NAD"/>
    <property type="match status" value="1"/>
</dbReference>
<evidence type="ECO:0000259" key="2">
    <source>
        <dbReference type="SMART" id="SM00997"/>
    </source>
</evidence>
<dbReference type="Proteomes" id="UP000331127">
    <property type="component" value="Unassembled WGS sequence"/>
</dbReference>
<dbReference type="OrthoDB" id="3207107at2"/>
<comment type="caution">
    <text evidence="3">The sequence shown here is derived from an EMBL/GenBank/DDBJ whole genome shotgun (WGS) entry which is preliminary data.</text>
</comment>
<dbReference type="SUPFAM" id="SSF52283">
    <property type="entry name" value="Formate/glycerate dehydrogenase catalytic domain-like"/>
    <property type="match status" value="1"/>
</dbReference>
<dbReference type="AlphaFoldDB" id="A0A5M3WS30"/>
<dbReference type="SUPFAM" id="SSF51735">
    <property type="entry name" value="NAD(P)-binding Rossmann-fold domains"/>
    <property type="match status" value="1"/>
</dbReference>
<reference evidence="3 4" key="1">
    <citation type="submission" date="2019-10" db="EMBL/GenBank/DDBJ databases">
        <title>Whole genome shotgun sequence of Acrocarpospora macrocephala NBRC 16266.</title>
        <authorList>
            <person name="Ichikawa N."/>
            <person name="Kimura A."/>
            <person name="Kitahashi Y."/>
            <person name="Komaki H."/>
            <person name="Oguchi A."/>
        </authorList>
    </citation>
    <scope>NUCLEOTIDE SEQUENCE [LARGE SCALE GENOMIC DNA]</scope>
    <source>
        <strain evidence="3 4">NBRC 16266</strain>
    </source>
</reference>
<proteinExistence type="inferred from homology"/>
<dbReference type="PANTHER" id="PTHR23420:SF0">
    <property type="entry name" value="ADENOSYLHOMOCYSTEINASE"/>
    <property type="match status" value="1"/>
</dbReference>